<evidence type="ECO:0000313" key="2">
    <source>
        <dbReference type="EMBL" id="NMH27284.1"/>
    </source>
</evidence>
<reference evidence="2" key="1">
    <citation type="submission" date="2020-02" db="EMBL/GenBank/DDBJ databases">
        <title>Flavobacterium sp. genome.</title>
        <authorList>
            <person name="Jung H.S."/>
            <person name="Baek J.H."/>
            <person name="Jeon C.O."/>
        </authorList>
    </citation>
    <scope>NUCLEOTIDE SEQUENCE</scope>
    <source>
        <strain evidence="2">SE-s28</strain>
    </source>
</reference>
<dbReference type="Pfam" id="PF10825">
    <property type="entry name" value="DUF2752"/>
    <property type="match status" value="1"/>
</dbReference>
<organism evidence="2 3">
    <name type="scientific">Flavobacterium silvaticum</name>
    <dbReference type="NCBI Taxonomy" id="1852020"/>
    <lineage>
        <taxon>Bacteria</taxon>
        <taxon>Pseudomonadati</taxon>
        <taxon>Bacteroidota</taxon>
        <taxon>Flavobacteriia</taxon>
        <taxon>Flavobacteriales</taxon>
        <taxon>Flavobacteriaceae</taxon>
        <taxon>Flavobacterium</taxon>
    </lineage>
</organism>
<keyword evidence="3" id="KW-1185">Reference proteome</keyword>
<feature type="transmembrane region" description="Helical" evidence="1">
    <location>
        <begin position="69"/>
        <end position="87"/>
    </location>
</feature>
<keyword evidence="1" id="KW-0812">Transmembrane</keyword>
<gene>
    <name evidence="2" type="ORF">G6047_04500</name>
</gene>
<dbReference type="EMBL" id="JAAMPU010000100">
    <property type="protein sequence ID" value="NMH27284.1"/>
    <property type="molecule type" value="Genomic_DNA"/>
</dbReference>
<accession>A0A972JEV0</accession>
<keyword evidence="1" id="KW-1133">Transmembrane helix</keyword>
<dbReference type="InterPro" id="IPR021215">
    <property type="entry name" value="DUF2752"/>
</dbReference>
<keyword evidence="1" id="KW-0472">Membrane</keyword>
<dbReference type="AlphaFoldDB" id="A0A972JEV0"/>
<evidence type="ECO:0000313" key="3">
    <source>
        <dbReference type="Proteomes" id="UP000712080"/>
    </source>
</evidence>
<name>A0A972JEV0_9FLAO</name>
<proteinExistence type="predicted"/>
<sequence length="93" mass="10606">MEKYMLPCFLKSIFGIDCPGCGAQRSVVLLFKGEFIAAFHMFPAIYTTILFAIFVSLHFIDKSHNYLKGVLYLGVANAVIMMIAYIYKMIFFT</sequence>
<evidence type="ECO:0000256" key="1">
    <source>
        <dbReference type="SAM" id="Phobius"/>
    </source>
</evidence>
<protein>
    <submittedName>
        <fullName evidence="2">DUF2752 domain-containing protein</fullName>
    </submittedName>
</protein>
<comment type="caution">
    <text evidence="2">The sequence shown here is derived from an EMBL/GenBank/DDBJ whole genome shotgun (WGS) entry which is preliminary data.</text>
</comment>
<dbReference type="Proteomes" id="UP000712080">
    <property type="component" value="Unassembled WGS sequence"/>
</dbReference>
<dbReference type="RefSeq" id="WP_169526291.1">
    <property type="nucleotide sequence ID" value="NZ_JAAMPU010000100.1"/>
</dbReference>
<feature type="transmembrane region" description="Helical" evidence="1">
    <location>
        <begin position="35"/>
        <end position="57"/>
    </location>
</feature>